<sequence>MKEQRLFLVTEDMLKDLIRSQSKDLYQAKGRGLMTYEQAREVFQLSEAGFKKLLNDPNTLLQKSSIKGRLKAESVFNEVERLCNPADL</sequence>
<comment type="caution">
    <text evidence="1">The sequence shown here is derived from an EMBL/GenBank/DDBJ whole genome shotgun (WGS) entry which is preliminary data.</text>
</comment>
<evidence type="ECO:0000313" key="1">
    <source>
        <dbReference type="EMBL" id="KAB2815509.1"/>
    </source>
</evidence>
<reference evidence="1 2" key="1">
    <citation type="submission" date="2019-10" db="EMBL/GenBank/DDBJ databases">
        <title>Genome sequence of Phaeocystidibacter marisrubri JCM30614 (type strain).</title>
        <authorList>
            <person name="Bowman J.P."/>
        </authorList>
    </citation>
    <scope>NUCLEOTIDE SEQUENCE [LARGE SCALE GENOMIC DNA]</scope>
    <source>
        <strain evidence="1 2">JCM 30614</strain>
    </source>
</reference>
<gene>
    <name evidence="1" type="ORF">F8C82_07325</name>
</gene>
<dbReference type="RefSeq" id="WP_170266187.1">
    <property type="nucleotide sequence ID" value="NZ_WBVQ01000002.1"/>
</dbReference>
<dbReference type="AlphaFoldDB" id="A0A6L3ZF57"/>
<dbReference type="EMBL" id="WBVQ01000002">
    <property type="protein sequence ID" value="KAB2815509.1"/>
    <property type="molecule type" value="Genomic_DNA"/>
</dbReference>
<name>A0A6L3ZF57_9FLAO</name>
<protein>
    <recommendedName>
        <fullName evidence="3">DNA-binding protein</fullName>
    </recommendedName>
</protein>
<proteinExistence type="predicted"/>
<organism evidence="1 2">
    <name type="scientific">Phaeocystidibacter marisrubri</name>
    <dbReference type="NCBI Taxonomy" id="1577780"/>
    <lineage>
        <taxon>Bacteria</taxon>
        <taxon>Pseudomonadati</taxon>
        <taxon>Bacteroidota</taxon>
        <taxon>Flavobacteriia</taxon>
        <taxon>Flavobacteriales</taxon>
        <taxon>Phaeocystidibacteraceae</taxon>
        <taxon>Phaeocystidibacter</taxon>
    </lineage>
</organism>
<evidence type="ECO:0008006" key="3">
    <source>
        <dbReference type="Google" id="ProtNLM"/>
    </source>
</evidence>
<evidence type="ECO:0000313" key="2">
    <source>
        <dbReference type="Proteomes" id="UP000484164"/>
    </source>
</evidence>
<dbReference type="Proteomes" id="UP000484164">
    <property type="component" value="Unassembled WGS sequence"/>
</dbReference>
<accession>A0A6L3ZF57</accession>
<keyword evidence="2" id="KW-1185">Reference proteome</keyword>